<reference evidence="2" key="1">
    <citation type="submission" date="2020-01" db="EMBL/GenBank/DDBJ databases">
        <authorList>
            <person name="Meier V. D."/>
            <person name="Meier V D."/>
        </authorList>
    </citation>
    <scope>NUCLEOTIDE SEQUENCE</scope>
    <source>
        <strain evidence="2">HLG_WM_MAG_03</strain>
    </source>
</reference>
<feature type="transmembrane region" description="Helical" evidence="1">
    <location>
        <begin position="68"/>
        <end position="88"/>
    </location>
</feature>
<keyword evidence="1" id="KW-0812">Transmembrane</keyword>
<dbReference type="EMBL" id="CACVAR010000149">
    <property type="protein sequence ID" value="CAA6806225.1"/>
    <property type="molecule type" value="Genomic_DNA"/>
</dbReference>
<evidence type="ECO:0000256" key="1">
    <source>
        <dbReference type="SAM" id="Phobius"/>
    </source>
</evidence>
<gene>
    <name evidence="2" type="ORF">HELGO_WM14440</name>
</gene>
<name>A0A6S6SFM9_9BACT</name>
<feature type="transmembrane region" description="Helical" evidence="1">
    <location>
        <begin position="108"/>
        <end position="125"/>
    </location>
</feature>
<keyword evidence="1" id="KW-1133">Transmembrane helix</keyword>
<feature type="transmembrane region" description="Helical" evidence="1">
    <location>
        <begin position="15"/>
        <end position="36"/>
    </location>
</feature>
<proteinExistence type="predicted"/>
<keyword evidence="1" id="KW-0472">Membrane</keyword>
<feature type="transmembrane region" description="Helical" evidence="1">
    <location>
        <begin position="42"/>
        <end position="61"/>
    </location>
</feature>
<accession>A0A6S6SFM9</accession>
<organism evidence="2">
    <name type="scientific">uncultured Sulfurovum sp</name>
    <dbReference type="NCBI Taxonomy" id="269237"/>
    <lineage>
        <taxon>Bacteria</taxon>
        <taxon>Pseudomonadati</taxon>
        <taxon>Campylobacterota</taxon>
        <taxon>Epsilonproteobacteria</taxon>
        <taxon>Campylobacterales</taxon>
        <taxon>Sulfurovaceae</taxon>
        <taxon>Sulfurovum</taxon>
        <taxon>environmental samples</taxon>
    </lineage>
</organism>
<sequence>MLTLYSDGSSFKKKLTVVIIWLIAFALSFLLVQVIIDEETPLLIKILPILLGIFMIAGILLRCKFARAFTLVTLYSIALFPFVANFLLDSSVLLFSVDYEEIFSSMEVILTNVVWALLFIVPIYFLSNNKSMDIFFIESNPKEHFFFAVGGIVLIFIYLKLFTL</sequence>
<protein>
    <submittedName>
        <fullName evidence="2">Uncharacterized protein</fullName>
    </submittedName>
</protein>
<feature type="transmembrane region" description="Helical" evidence="1">
    <location>
        <begin position="145"/>
        <end position="163"/>
    </location>
</feature>
<dbReference type="AlphaFoldDB" id="A0A6S6SFM9"/>
<evidence type="ECO:0000313" key="2">
    <source>
        <dbReference type="EMBL" id="CAA6806225.1"/>
    </source>
</evidence>